<gene>
    <name evidence="2" type="ORF">EB796_008536</name>
</gene>
<dbReference type="Proteomes" id="UP000593567">
    <property type="component" value="Unassembled WGS sequence"/>
</dbReference>
<evidence type="ECO:0000313" key="2">
    <source>
        <dbReference type="EMBL" id="KAF6033151.1"/>
    </source>
</evidence>
<keyword evidence="1" id="KW-0472">Membrane</keyword>
<keyword evidence="1" id="KW-1133">Transmembrane helix</keyword>
<keyword evidence="3" id="KW-1185">Reference proteome</keyword>
<feature type="transmembrane region" description="Helical" evidence="1">
    <location>
        <begin position="109"/>
        <end position="126"/>
    </location>
</feature>
<accession>A0A7J7K5C9</accession>
<evidence type="ECO:0000256" key="1">
    <source>
        <dbReference type="SAM" id="Phobius"/>
    </source>
</evidence>
<keyword evidence="1" id="KW-0812">Transmembrane</keyword>
<name>A0A7J7K5C9_BUGNE</name>
<dbReference type="EMBL" id="VXIV02001453">
    <property type="protein sequence ID" value="KAF6033151.1"/>
    <property type="molecule type" value="Genomic_DNA"/>
</dbReference>
<protein>
    <submittedName>
        <fullName evidence="2">Uncharacterized protein</fullName>
    </submittedName>
</protein>
<dbReference type="AlphaFoldDB" id="A0A7J7K5C9"/>
<proteinExistence type="predicted"/>
<sequence>MPCFHHNTINIVTQSVAKSSDEKSCLLANTTTKFCHYQVQFREELMLSCCCRTAGKSTRIWNETLAESDLSSHLKGLIVTESRNNKYQRCLIFRFLGNFFRCISEANNVLLTFMSGVLFIIVIQTLNTVTYQLETHVTIINSSTINIEV</sequence>
<organism evidence="2 3">
    <name type="scientific">Bugula neritina</name>
    <name type="common">Brown bryozoan</name>
    <name type="synonym">Sertularia neritina</name>
    <dbReference type="NCBI Taxonomy" id="10212"/>
    <lineage>
        <taxon>Eukaryota</taxon>
        <taxon>Metazoa</taxon>
        <taxon>Spiralia</taxon>
        <taxon>Lophotrochozoa</taxon>
        <taxon>Bryozoa</taxon>
        <taxon>Gymnolaemata</taxon>
        <taxon>Cheilostomatida</taxon>
        <taxon>Flustrina</taxon>
        <taxon>Buguloidea</taxon>
        <taxon>Bugulidae</taxon>
        <taxon>Bugula</taxon>
    </lineage>
</organism>
<evidence type="ECO:0000313" key="3">
    <source>
        <dbReference type="Proteomes" id="UP000593567"/>
    </source>
</evidence>
<comment type="caution">
    <text evidence="2">The sequence shown here is derived from an EMBL/GenBank/DDBJ whole genome shotgun (WGS) entry which is preliminary data.</text>
</comment>
<reference evidence="2" key="1">
    <citation type="submission" date="2020-06" db="EMBL/GenBank/DDBJ databases">
        <title>Draft genome of Bugula neritina, a colonial animal packing powerful symbionts and potential medicines.</title>
        <authorList>
            <person name="Rayko M."/>
        </authorList>
    </citation>
    <scope>NUCLEOTIDE SEQUENCE [LARGE SCALE GENOMIC DNA]</scope>
    <source>
        <strain evidence="2">Kwan_BN1</strain>
    </source>
</reference>